<keyword evidence="6 8" id="KW-0472">Membrane</keyword>
<dbReference type="PANTHER" id="PTHR43549">
    <property type="entry name" value="MULTIDRUG RESISTANCE PROTEIN YPNP-RELATED"/>
    <property type="match status" value="1"/>
</dbReference>
<feature type="transmembrane region" description="Helical" evidence="8">
    <location>
        <begin position="126"/>
        <end position="148"/>
    </location>
</feature>
<feature type="transmembrane region" description="Helical" evidence="8">
    <location>
        <begin position="200"/>
        <end position="220"/>
    </location>
</feature>
<evidence type="ECO:0000256" key="7">
    <source>
        <dbReference type="SAM" id="MobiDB-lite"/>
    </source>
</evidence>
<feature type="transmembrane region" description="Helical" evidence="8">
    <location>
        <begin position="81"/>
        <end position="114"/>
    </location>
</feature>
<keyword evidence="4 8" id="KW-0812">Transmembrane</keyword>
<name>A0ABT7AKW0_9HYPH</name>
<evidence type="ECO:0000256" key="6">
    <source>
        <dbReference type="ARBA" id="ARBA00023136"/>
    </source>
</evidence>
<feature type="transmembrane region" description="Helical" evidence="8">
    <location>
        <begin position="268"/>
        <end position="290"/>
    </location>
</feature>
<dbReference type="InterPro" id="IPR048279">
    <property type="entry name" value="MdtK-like"/>
</dbReference>
<dbReference type="InterPro" id="IPR052031">
    <property type="entry name" value="Membrane_Transporter-Flippase"/>
</dbReference>
<dbReference type="PIRSF" id="PIRSF006603">
    <property type="entry name" value="DinF"/>
    <property type="match status" value="1"/>
</dbReference>
<dbReference type="Proteomes" id="UP001321492">
    <property type="component" value="Unassembled WGS sequence"/>
</dbReference>
<protein>
    <submittedName>
        <fullName evidence="9">MATE family efflux transporter</fullName>
    </submittedName>
</protein>
<evidence type="ECO:0000256" key="4">
    <source>
        <dbReference type="ARBA" id="ARBA00022692"/>
    </source>
</evidence>
<feature type="transmembrane region" description="Helical" evidence="8">
    <location>
        <begin position="226"/>
        <end position="247"/>
    </location>
</feature>
<evidence type="ECO:0000256" key="2">
    <source>
        <dbReference type="ARBA" id="ARBA00022448"/>
    </source>
</evidence>
<dbReference type="InterPro" id="IPR002528">
    <property type="entry name" value="MATE_fam"/>
</dbReference>
<evidence type="ECO:0000313" key="10">
    <source>
        <dbReference type="Proteomes" id="UP001321492"/>
    </source>
</evidence>
<keyword evidence="3" id="KW-1003">Cell membrane</keyword>
<feature type="transmembrane region" description="Helical" evidence="8">
    <location>
        <begin position="421"/>
        <end position="440"/>
    </location>
</feature>
<evidence type="ECO:0000256" key="5">
    <source>
        <dbReference type="ARBA" id="ARBA00022989"/>
    </source>
</evidence>
<feature type="transmembrane region" description="Helical" evidence="8">
    <location>
        <begin position="310"/>
        <end position="330"/>
    </location>
</feature>
<evidence type="ECO:0000256" key="3">
    <source>
        <dbReference type="ARBA" id="ARBA00022475"/>
    </source>
</evidence>
<sequence>MSESAVTVDETRPEGTPARPAPGPAPAAAAPAGGEMPKFVQGSTMRHVLVMTATGSVGLMAIFLVDFLSLLYISWLGNASLTAAVGFATIVLFFATSINIGLMIAVGALVSRALGARERDRARRLAASLVTQTAIIASLFSLAVLPFVGPILTLIGATGEAHAVAARFLAITLPSNVLMGLGMALSGVLRAVGDARRAMYVTLAGGVMTAIADPIFIFLLGLGVDGAAIVIVLSRATFVFVGLRSVVKVHHLMARPHLDHVVADMKPMLGIAVPAILTNVATPVANAFIAATIARFGDTAIAASAIIDRLIPLCFGVIFALSGAVGPILGQNWGARRFDRMHGVLVNSLVLVTVYVLGVWLVLVLLGDLIPRLFHVAGTRTGELVVFFSLVSGAIWLFNGFLFVANAAFNNLGFPLYATAFNWTKATLGTLPFAALGARLGGVEGVMLGIAGGALIFGIAAAVTAFRAVARLAREG</sequence>
<keyword evidence="10" id="KW-1185">Reference proteome</keyword>
<proteinExistence type="predicted"/>
<organism evidence="9 10">
    <name type="scientific">Chelatococcus albus</name>
    <dbReference type="NCBI Taxonomy" id="3047466"/>
    <lineage>
        <taxon>Bacteria</taxon>
        <taxon>Pseudomonadati</taxon>
        <taxon>Pseudomonadota</taxon>
        <taxon>Alphaproteobacteria</taxon>
        <taxon>Hyphomicrobiales</taxon>
        <taxon>Chelatococcaceae</taxon>
        <taxon>Chelatococcus</taxon>
    </lineage>
</organism>
<gene>
    <name evidence="9" type="ORF">QNA08_17475</name>
</gene>
<dbReference type="RefSeq" id="WP_283742007.1">
    <property type="nucleotide sequence ID" value="NZ_JASJEV010000015.1"/>
</dbReference>
<feature type="transmembrane region" description="Helical" evidence="8">
    <location>
        <begin position="342"/>
        <end position="366"/>
    </location>
</feature>
<feature type="transmembrane region" description="Helical" evidence="8">
    <location>
        <begin position="168"/>
        <end position="188"/>
    </location>
</feature>
<reference evidence="9 10" key="1">
    <citation type="submission" date="2023-05" db="EMBL/GenBank/DDBJ databases">
        <title>Chelatococcus sp. nov., a moderately thermophilic bacterium isolated from hot spring microbial mat.</title>
        <authorList>
            <person name="Hu C.-J."/>
            <person name="Li W.-J."/>
        </authorList>
    </citation>
    <scope>NUCLEOTIDE SEQUENCE [LARGE SCALE GENOMIC DNA]</scope>
    <source>
        <strain evidence="9 10">SYSU G07232</strain>
    </source>
</reference>
<dbReference type="EMBL" id="JASJEV010000015">
    <property type="protein sequence ID" value="MDJ1160007.1"/>
    <property type="molecule type" value="Genomic_DNA"/>
</dbReference>
<evidence type="ECO:0000256" key="1">
    <source>
        <dbReference type="ARBA" id="ARBA00004429"/>
    </source>
</evidence>
<comment type="caution">
    <text evidence="9">The sequence shown here is derived from an EMBL/GenBank/DDBJ whole genome shotgun (WGS) entry which is preliminary data.</text>
</comment>
<dbReference type="Pfam" id="PF01554">
    <property type="entry name" value="MatE"/>
    <property type="match status" value="2"/>
</dbReference>
<feature type="transmembrane region" description="Helical" evidence="8">
    <location>
        <begin position="386"/>
        <end position="409"/>
    </location>
</feature>
<evidence type="ECO:0000256" key="8">
    <source>
        <dbReference type="SAM" id="Phobius"/>
    </source>
</evidence>
<feature type="transmembrane region" description="Helical" evidence="8">
    <location>
        <begin position="48"/>
        <end position="75"/>
    </location>
</feature>
<keyword evidence="5 8" id="KW-1133">Transmembrane helix</keyword>
<feature type="transmembrane region" description="Helical" evidence="8">
    <location>
        <begin position="446"/>
        <end position="470"/>
    </location>
</feature>
<dbReference type="PANTHER" id="PTHR43549:SF2">
    <property type="entry name" value="MULTIDRUG RESISTANCE PROTEIN NORM-RELATED"/>
    <property type="match status" value="1"/>
</dbReference>
<feature type="region of interest" description="Disordered" evidence="7">
    <location>
        <begin position="1"/>
        <end position="32"/>
    </location>
</feature>
<keyword evidence="2" id="KW-0813">Transport</keyword>
<comment type="subcellular location">
    <subcellularLocation>
        <location evidence="1">Cell inner membrane</location>
        <topology evidence="1">Multi-pass membrane protein</topology>
    </subcellularLocation>
</comment>
<evidence type="ECO:0000313" key="9">
    <source>
        <dbReference type="EMBL" id="MDJ1160007.1"/>
    </source>
</evidence>
<accession>A0ABT7AKW0</accession>